<comment type="caution">
    <text evidence="1">The sequence shown here is derived from an EMBL/GenBank/DDBJ whole genome shotgun (WGS) entry which is preliminary data.</text>
</comment>
<organism evidence="1 2">
    <name type="scientific">Spirosoma liriopis</name>
    <dbReference type="NCBI Taxonomy" id="2937440"/>
    <lineage>
        <taxon>Bacteria</taxon>
        <taxon>Pseudomonadati</taxon>
        <taxon>Bacteroidota</taxon>
        <taxon>Cytophagia</taxon>
        <taxon>Cytophagales</taxon>
        <taxon>Cytophagaceae</taxon>
        <taxon>Spirosoma</taxon>
    </lineage>
</organism>
<keyword evidence="2" id="KW-1185">Reference proteome</keyword>
<proteinExistence type="predicted"/>
<protein>
    <submittedName>
        <fullName evidence="1">YjbH domain-containing protein</fullName>
    </submittedName>
</protein>
<accession>A0ABT0HNK2</accession>
<sequence length="386" mass="44315">MKGRSRVGENARSMASGGLRNALLVALLGLGFAWEGVAQQRNVLLNYENLSVDSTAHRVYYEQRLYRNPLIGMLELAKPLASTGINEFVPLYQGVPIARYKLASTIGTTVLSKEERKAWAKTHRFDSRRYKLDFRLQPEFVAQFGFREQTVESKTNLLLQSQLYLSRGLVLNWGVLFPIVNKLDNQTLNVRPAPTYLNQFLALDGTNFMSLSAGLFYNDQYGANVQYRHADPTKNWSFGAEASYTGFYYFPQNGFYYGSPEHLMLLADVTYRMPTHDITIKLSGGQYMYQDRGARLDVIRQMGSVEIGFYAQKTVNGGTGGFNFAIPIPPGRIAQTQRLRLRTTEEFRWEYAYSRGYNIGTRYRLGYQLDALLRQYHQRYLQNQYQ</sequence>
<gene>
    <name evidence="1" type="ORF">M0L20_17930</name>
</gene>
<evidence type="ECO:0000313" key="2">
    <source>
        <dbReference type="Proteomes" id="UP001202180"/>
    </source>
</evidence>
<dbReference type="Proteomes" id="UP001202180">
    <property type="component" value="Unassembled WGS sequence"/>
</dbReference>
<evidence type="ECO:0000313" key="1">
    <source>
        <dbReference type="EMBL" id="MCK8493751.1"/>
    </source>
</evidence>
<dbReference type="Pfam" id="PF06082">
    <property type="entry name" value="YjbH"/>
    <property type="match status" value="1"/>
</dbReference>
<name>A0ABT0HNK2_9BACT</name>
<dbReference type="EMBL" id="JALPRF010000003">
    <property type="protein sequence ID" value="MCK8493751.1"/>
    <property type="molecule type" value="Genomic_DNA"/>
</dbReference>
<reference evidence="1 2" key="1">
    <citation type="submission" date="2022-04" db="EMBL/GenBank/DDBJ databases">
        <title>Spirosoma sp. strain RP8 genome sequencing and assembly.</title>
        <authorList>
            <person name="Jung Y."/>
        </authorList>
    </citation>
    <scope>NUCLEOTIDE SEQUENCE [LARGE SCALE GENOMIC DNA]</scope>
    <source>
        <strain evidence="1 2">RP8</strain>
    </source>
</reference>
<dbReference type="InterPro" id="IPR010344">
    <property type="entry name" value="YbjH"/>
</dbReference>
<dbReference type="RefSeq" id="WP_248478367.1">
    <property type="nucleotide sequence ID" value="NZ_JALPRF010000003.1"/>
</dbReference>